<evidence type="ECO:0000256" key="1">
    <source>
        <dbReference type="ARBA" id="ARBA00010617"/>
    </source>
</evidence>
<dbReference type="InterPro" id="IPR017972">
    <property type="entry name" value="Cyt_P450_CS"/>
</dbReference>
<dbReference type="PRINTS" id="PR00359">
    <property type="entry name" value="BP450"/>
</dbReference>
<evidence type="ECO:0000313" key="9">
    <source>
        <dbReference type="EMBL" id="TKK87223.1"/>
    </source>
</evidence>
<dbReference type="AlphaFoldDB" id="A0A4V5V107"/>
<dbReference type="OrthoDB" id="4133219at2"/>
<organism evidence="9 10">
    <name type="scientific">Herbidospora galbida</name>
    <dbReference type="NCBI Taxonomy" id="2575442"/>
    <lineage>
        <taxon>Bacteria</taxon>
        <taxon>Bacillati</taxon>
        <taxon>Actinomycetota</taxon>
        <taxon>Actinomycetes</taxon>
        <taxon>Streptosporangiales</taxon>
        <taxon>Streptosporangiaceae</taxon>
        <taxon>Herbidospora</taxon>
    </lineage>
</organism>
<keyword evidence="10" id="KW-1185">Reference proteome</keyword>
<keyword evidence="5 7" id="KW-0408">Iron</keyword>
<dbReference type="InterPro" id="IPR036396">
    <property type="entry name" value="Cyt_P450_sf"/>
</dbReference>
<evidence type="ECO:0000256" key="2">
    <source>
        <dbReference type="ARBA" id="ARBA00022617"/>
    </source>
</evidence>
<keyword evidence="4 7" id="KW-0560">Oxidoreductase</keyword>
<comment type="similarity">
    <text evidence="1 7">Belongs to the cytochrome P450 family.</text>
</comment>
<dbReference type="GO" id="GO:0004497">
    <property type="term" value="F:monooxygenase activity"/>
    <property type="evidence" value="ECO:0007669"/>
    <property type="project" value="UniProtKB-KW"/>
</dbReference>
<gene>
    <name evidence="9" type="ORF">FDA94_19110</name>
</gene>
<dbReference type="GO" id="GO:0020037">
    <property type="term" value="F:heme binding"/>
    <property type="evidence" value="ECO:0007669"/>
    <property type="project" value="InterPro"/>
</dbReference>
<dbReference type="Gene3D" id="1.10.630.10">
    <property type="entry name" value="Cytochrome P450"/>
    <property type="match status" value="1"/>
</dbReference>
<evidence type="ECO:0000256" key="6">
    <source>
        <dbReference type="ARBA" id="ARBA00023033"/>
    </source>
</evidence>
<evidence type="ECO:0000256" key="8">
    <source>
        <dbReference type="SAM" id="MobiDB-lite"/>
    </source>
</evidence>
<dbReference type="CDD" id="cd11030">
    <property type="entry name" value="CYP105-like"/>
    <property type="match status" value="1"/>
</dbReference>
<evidence type="ECO:0000256" key="7">
    <source>
        <dbReference type="RuleBase" id="RU000461"/>
    </source>
</evidence>
<evidence type="ECO:0000256" key="5">
    <source>
        <dbReference type="ARBA" id="ARBA00023004"/>
    </source>
</evidence>
<proteinExistence type="inferred from homology"/>
<sequence>MDPIELPTKRAPGSLFDPPPELGALRERCPVAPLAYPDGHVGWLVTGHAAARQVLSDPRFSNRPELRHVPVAEYRPDDGAEPDHTPEEALPGWFVNMDRPEHTCYRRLLSRHFTAHRLAALNPAIEEVVAAQLKVLAAAGPGADLMAGFAIPVATIVTCDLLGVPYDDHPAFQRDTQTVVDLDSPKEEAGRAFAALSGYLHGLVTGDRPGGLIGELRAELTAEELTNIALLLLVAGHEPTANMLGLGVLALLTHPAQLAALRADPSLAGNATDELMRYATVPHQGAPNRTALEDVEVEGVLVRAGQAVTLSLPAANRDPRVFADPDTLRLDRAEARQHLGFGHGLHLCIGQQLARVVVRIALVRLFEAFPGLALAVPAAEVPLRDHSTNRGVRELRVTF</sequence>
<reference evidence="9 10" key="1">
    <citation type="submission" date="2019-04" db="EMBL/GenBank/DDBJ databases">
        <title>Herbidospora sp. NEAU-GS14.nov., a novel actinomycete isolated from soil.</title>
        <authorList>
            <person name="Han L."/>
        </authorList>
    </citation>
    <scope>NUCLEOTIDE SEQUENCE [LARGE SCALE GENOMIC DNA]</scope>
    <source>
        <strain evidence="9 10">NEAU-GS14</strain>
    </source>
</reference>
<dbReference type="GO" id="GO:0005506">
    <property type="term" value="F:iron ion binding"/>
    <property type="evidence" value="ECO:0007669"/>
    <property type="project" value="InterPro"/>
</dbReference>
<comment type="caution">
    <text evidence="9">The sequence shown here is derived from an EMBL/GenBank/DDBJ whole genome shotgun (WGS) entry which is preliminary data.</text>
</comment>
<dbReference type="PANTHER" id="PTHR46696">
    <property type="entry name" value="P450, PUTATIVE (EUROFUNG)-RELATED"/>
    <property type="match status" value="1"/>
</dbReference>
<dbReference type="Pfam" id="PF00067">
    <property type="entry name" value="p450"/>
    <property type="match status" value="1"/>
</dbReference>
<dbReference type="RefSeq" id="WP_137248420.1">
    <property type="nucleotide sequence ID" value="NZ_SZQA01000017.1"/>
</dbReference>
<evidence type="ECO:0000256" key="3">
    <source>
        <dbReference type="ARBA" id="ARBA00022723"/>
    </source>
</evidence>
<dbReference type="Proteomes" id="UP000308705">
    <property type="component" value="Unassembled WGS sequence"/>
</dbReference>
<dbReference type="PANTHER" id="PTHR46696:SF1">
    <property type="entry name" value="CYTOCHROME P450 YJIB-RELATED"/>
    <property type="match status" value="1"/>
</dbReference>
<protein>
    <submittedName>
        <fullName evidence="9">Cytochrome P450</fullName>
    </submittedName>
</protein>
<dbReference type="PROSITE" id="PS00086">
    <property type="entry name" value="CYTOCHROME_P450"/>
    <property type="match status" value="1"/>
</dbReference>
<evidence type="ECO:0000313" key="10">
    <source>
        <dbReference type="Proteomes" id="UP000308705"/>
    </source>
</evidence>
<dbReference type="SUPFAM" id="SSF48264">
    <property type="entry name" value="Cytochrome P450"/>
    <property type="match status" value="1"/>
</dbReference>
<dbReference type="InterPro" id="IPR002397">
    <property type="entry name" value="Cyt_P450_B"/>
</dbReference>
<dbReference type="GO" id="GO:0016705">
    <property type="term" value="F:oxidoreductase activity, acting on paired donors, with incorporation or reduction of molecular oxygen"/>
    <property type="evidence" value="ECO:0007669"/>
    <property type="project" value="InterPro"/>
</dbReference>
<name>A0A4V5V107_9ACTN</name>
<evidence type="ECO:0000256" key="4">
    <source>
        <dbReference type="ARBA" id="ARBA00023002"/>
    </source>
</evidence>
<keyword evidence="2 7" id="KW-0349">Heme</keyword>
<dbReference type="FunFam" id="1.10.630.10:FF:000018">
    <property type="entry name" value="Cytochrome P450 monooxygenase"/>
    <property type="match status" value="1"/>
</dbReference>
<dbReference type="EMBL" id="SZQA01000017">
    <property type="protein sequence ID" value="TKK87223.1"/>
    <property type="molecule type" value="Genomic_DNA"/>
</dbReference>
<feature type="region of interest" description="Disordered" evidence="8">
    <location>
        <begin position="1"/>
        <end position="21"/>
    </location>
</feature>
<keyword evidence="3 7" id="KW-0479">Metal-binding</keyword>
<accession>A0A4V5V107</accession>
<keyword evidence="6 7" id="KW-0503">Monooxygenase</keyword>
<dbReference type="InterPro" id="IPR001128">
    <property type="entry name" value="Cyt_P450"/>
</dbReference>